<dbReference type="InterPro" id="IPR027417">
    <property type="entry name" value="P-loop_NTPase"/>
</dbReference>
<dbReference type="PANTHER" id="PTHR32309">
    <property type="entry name" value="TYROSINE-PROTEIN KINASE"/>
    <property type="match status" value="1"/>
</dbReference>
<proteinExistence type="predicted"/>
<gene>
    <name evidence="3" type="ORF">AB5J53_18145</name>
</gene>
<evidence type="ECO:0000256" key="1">
    <source>
        <dbReference type="SAM" id="MobiDB-lite"/>
    </source>
</evidence>
<protein>
    <recommendedName>
        <fullName evidence="4">Polysaccharide chain length determinant N-terminal domain-containing protein</fullName>
    </recommendedName>
</protein>
<dbReference type="Gene3D" id="3.40.50.300">
    <property type="entry name" value="P-loop containing nucleotide triphosphate hydrolases"/>
    <property type="match status" value="1"/>
</dbReference>
<feature type="region of interest" description="Disordered" evidence="1">
    <location>
        <begin position="503"/>
        <end position="527"/>
    </location>
</feature>
<dbReference type="PANTHER" id="PTHR32309:SF31">
    <property type="entry name" value="CAPSULAR EXOPOLYSACCHARIDE FAMILY"/>
    <property type="match status" value="1"/>
</dbReference>
<feature type="transmembrane region" description="Helical" evidence="2">
    <location>
        <begin position="27"/>
        <end position="50"/>
    </location>
</feature>
<keyword evidence="2" id="KW-0812">Transmembrane</keyword>
<reference evidence="3" key="1">
    <citation type="submission" date="2024-07" db="EMBL/GenBank/DDBJ databases">
        <authorList>
            <person name="Yu S.T."/>
        </authorList>
    </citation>
    <scope>NUCLEOTIDE SEQUENCE</scope>
    <source>
        <strain evidence="3">R41</strain>
    </source>
</reference>
<sequence length="527" mass="54844">MTGPIPFDDRFDEPDQLREQLRLLLRYRVVMALGAVLGLLGGLALALYGADTYSSTSEVLVRASADPFGTVIVPADNQVSMSTEQQIAASAAVALRAAHTLGQPDSRAAALQDRLRVTNPTKSQVLRFEFASDAPQHAARGANAFAEAYLADRKSRNDAAVQRAVGGMKQQIAALTRQKKKDSENGTATSAVKSEIGSLQKRVSEISSRDTNGGDIVRRGAAPTLPSGPGWRTLLALGLACGAVLGILLAWLCSALDGRVRSAREVQAALRAPVLGVLPHDGPAGDSLLTVGRTDGARTEAYRSLAYRLEQTGFSESGDRLLVVAPRRWEAAGAVAANLAAAFAELGKKVVLVDADPDTPSLAARLPLVPAGARTGKATSLPGGGVLVDAGPAGWFAACSSGRSGRPIQAEVSQAMGQMASGTGSPTAVVAAHPLLEHADVLMAARHFGGVLVVTGLHTRREDLRQVSELISCSGGRLLGAVVDAGRARGRVSSAVLRRVKPRSQAESVMPATEPAGRHDTLTVSRG</sequence>
<dbReference type="InterPro" id="IPR050445">
    <property type="entry name" value="Bact_polysacc_biosynth/exp"/>
</dbReference>
<dbReference type="SUPFAM" id="SSF52540">
    <property type="entry name" value="P-loop containing nucleoside triphosphate hydrolases"/>
    <property type="match status" value="1"/>
</dbReference>
<evidence type="ECO:0000313" key="3">
    <source>
        <dbReference type="EMBL" id="XDQ53450.1"/>
    </source>
</evidence>
<evidence type="ECO:0000256" key="2">
    <source>
        <dbReference type="SAM" id="Phobius"/>
    </source>
</evidence>
<dbReference type="AlphaFoldDB" id="A0AB39RIC5"/>
<organism evidence="3">
    <name type="scientific">Streptomyces sp. R41</name>
    <dbReference type="NCBI Taxonomy" id="3238632"/>
    <lineage>
        <taxon>Bacteria</taxon>
        <taxon>Bacillati</taxon>
        <taxon>Actinomycetota</taxon>
        <taxon>Actinomycetes</taxon>
        <taxon>Kitasatosporales</taxon>
        <taxon>Streptomycetaceae</taxon>
        <taxon>Streptomyces</taxon>
    </lineage>
</organism>
<feature type="region of interest" description="Disordered" evidence="1">
    <location>
        <begin position="202"/>
        <end position="221"/>
    </location>
</feature>
<dbReference type="RefSeq" id="WP_369246703.1">
    <property type="nucleotide sequence ID" value="NZ_CP163443.1"/>
</dbReference>
<accession>A0AB39RIC5</accession>
<evidence type="ECO:0008006" key="4">
    <source>
        <dbReference type="Google" id="ProtNLM"/>
    </source>
</evidence>
<feature type="transmembrane region" description="Helical" evidence="2">
    <location>
        <begin position="234"/>
        <end position="254"/>
    </location>
</feature>
<keyword evidence="2" id="KW-1133">Transmembrane helix</keyword>
<dbReference type="EMBL" id="CP163443">
    <property type="protein sequence ID" value="XDQ53450.1"/>
    <property type="molecule type" value="Genomic_DNA"/>
</dbReference>
<name>A0AB39RIC5_9ACTN</name>
<keyword evidence="2" id="KW-0472">Membrane</keyword>